<organism evidence="2 4">
    <name type="scientific">Streptococcus constellatus subsp. pharyngis SK1060 = CCUG 46377</name>
    <dbReference type="NCBI Taxonomy" id="1035184"/>
    <lineage>
        <taxon>Bacteria</taxon>
        <taxon>Bacillati</taxon>
        <taxon>Bacillota</taxon>
        <taxon>Bacilli</taxon>
        <taxon>Lactobacillales</taxon>
        <taxon>Streptococcaceae</taxon>
        <taxon>Streptococcus</taxon>
        <taxon>Streptococcus anginosus group</taxon>
    </lineage>
</organism>
<evidence type="ECO:0000313" key="5">
    <source>
        <dbReference type="Proteomes" id="UP000016985"/>
    </source>
</evidence>
<dbReference type="AlphaFoldDB" id="F9P959"/>
<accession>F9P959</accession>
<evidence type="ECO:0000256" key="1">
    <source>
        <dbReference type="SAM" id="Phobius"/>
    </source>
</evidence>
<dbReference type="Proteomes" id="UP000016985">
    <property type="component" value="Unassembled WGS sequence"/>
</dbReference>
<dbReference type="RefSeq" id="WP_006268734.1">
    <property type="nucleotide sequence ID" value="NZ_BASX01000003.1"/>
</dbReference>
<keyword evidence="1" id="KW-0472">Membrane</keyword>
<keyword evidence="1" id="KW-1133">Transmembrane helix</keyword>
<name>F9P959_STRCV</name>
<keyword evidence="1" id="KW-0812">Transmembrane</keyword>
<dbReference type="EMBL" id="BASX01000003">
    <property type="protein sequence ID" value="GAD44033.1"/>
    <property type="molecule type" value="Genomic_DNA"/>
</dbReference>
<proteinExistence type="predicted"/>
<protein>
    <recommendedName>
        <fullName evidence="6">DUF3789 domain-containing protein</fullName>
    </recommendedName>
</protein>
<reference evidence="2 4" key="1">
    <citation type="submission" date="2011-06" db="EMBL/GenBank/DDBJ databases">
        <authorList>
            <person name="Harkins D.M."/>
            <person name="Madupu R."/>
            <person name="Durkin A.S."/>
            <person name="Torralba M."/>
            <person name="Methe B."/>
            <person name="Sutton G.G."/>
            <person name="Nelson K.E."/>
        </authorList>
    </citation>
    <scope>NUCLEOTIDE SEQUENCE [LARGE SCALE GENOMIC DNA]</scope>
    <source>
        <strain evidence="2 4">SK1060</strain>
    </source>
</reference>
<sequence length="48" mass="5616">MTQMQNFMLEVCFGATLGLIIGSWGFMIKCWLDDRKKKKTEEKNNESN</sequence>
<evidence type="ECO:0000313" key="2">
    <source>
        <dbReference type="EMBL" id="EGV07947.1"/>
    </source>
</evidence>
<gene>
    <name evidence="3" type="ORF">ANG5_0561</name>
    <name evidence="2" type="ORF">HMPREF1042_1368</name>
</gene>
<evidence type="ECO:0000313" key="3">
    <source>
        <dbReference type="EMBL" id="GAD44033.1"/>
    </source>
</evidence>
<dbReference type="EMBL" id="AFUP01000006">
    <property type="protein sequence ID" value="EGV07947.1"/>
    <property type="molecule type" value="Genomic_DNA"/>
</dbReference>
<keyword evidence="5" id="KW-1185">Reference proteome</keyword>
<evidence type="ECO:0008006" key="6">
    <source>
        <dbReference type="Google" id="ProtNLM"/>
    </source>
</evidence>
<feature type="transmembrane region" description="Helical" evidence="1">
    <location>
        <begin position="6"/>
        <end position="28"/>
    </location>
</feature>
<evidence type="ECO:0000313" key="4">
    <source>
        <dbReference type="Proteomes" id="UP000003287"/>
    </source>
</evidence>
<dbReference type="Proteomes" id="UP000003287">
    <property type="component" value="Unassembled WGS sequence"/>
</dbReference>
<reference evidence="3 5" key="2">
    <citation type="submission" date="2013-09" db="EMBL/GenBank/DDBJ databases">
        <title>Genome Sequences of seven clinical isolates and type strains of anginosus group streptococci.</title>
        <authorList>
            <person name="Maruyama F."/>
            <person name="Sakurai A."/>
            <person name="Ogura Y."/>
            <person name="Homma H."/>
            <person name="Takahashi N."/>
            <person name="Ohtsubo Y."/>
            <person name="Hoshino T."/>
            <person name="Okahashi N."/>
            <person name="Nakagawa I."/>
            <person name="Kimura S."/>
            <person name="Fujiwara T."/>
            <person name="Hayashi T."/>
            <person name="Shintani S."/>
        </authorList>
    </citation>
    <scope>NUCLEOTIDE SEQUENCE [LARGE SCALE GENOMIC DNA]</scope>
    <source>
        <strain evidence="3">CCUG 46377</strain>
        <strain evidence="5">CCUG46377</strain>
    </source>
</reference>